<reference evidence="2 3" key="1">
    <citation type="journal article" date="2013" name="Curr. Biol.">
        <title>The Genome of the Foraminiferan Reticulomyxa filosa.</title>
        <authorList>
            <person name="Glockner G."/>
            <person name="Hulsmann N."/>
            <person name="Schleicher M."/>
            <person name="Noegel A.A."/>
            <person name="Eichinger L."/>
            <person name="Gallinger C."/>
            <person name="Pawlowski J."/>
            <person name="Sierra R."/>
            <person name="Euteneuer U."/>
            <person name="Pillet L."/>
            <person name="Moustafa A."/>
            <person name="Platzer M."/>
            <person name="Groth M."/>
            <person name="Szafranski K."/>
            <person name="Schliwa M."/>
        </authorList>
    </citation>
    <scope>NUCLEOTIDE SEQUENCE [LARGE SCALE GENOMIC DNA]</scope>
</reference>
<evidence type="ECO:0000256" key="1">
    <source>
        <dbReference type="SAM" id="Phobius"/>
    </source>
</evidence>
<organism evidence="2 3">
    <name type="scientific">Reticulomyxa filosa</name>
    <dbReference type="NCBI Taxonomy" id="46433"/>
    <lineage>
        <taxon>Eukaryota</taxon>
        <taxon>Sar</taxon>
        <taxon>Rhizaria</taxon>
        <taxon>Retaria</taxon>
        <taxon>Foraminifera</taxon>
        <taxon>Monothalamids</taxon>
        <taxon>Reticulomyxidae</taxon>
        <taxon>Reticulomyxa</taxon>
    </lineage>
</organism>
<keyword evidence="1" id="KW-1133">Transmembrane helix</keyword>
<keyword evidence="1" id="KW-0472">Membrane</keyword>
<keyword evidence="3" id="KW-1185">Reference proteome</keyword>
<dbReference type="AlphaFoldDB" id="X6NWE5"/>
<dbReference type="Proteomes" id="UP000023152">
    <property type="component" value="Unassembled WGS sequence"/>
</dbReference>
<dbReference type="EMBL" id="ASPP01005387">
    <property type="protein sequence ID" value="ETO30635.1"/>
    <property type="molecule type" value="Genomic_DNA"/>
</dbReference>
<protein>
    <submittedName>
        <fullName evidence="2">Uncharacterized protein</fullName>
    </submittedName>
</protein>
<feature type="transmembrane region" description="Helical" evidence="1">
    <location>
        <begin position="200"/>
        <end position="221"/>
    </location>
</feature>
<keyword evidence="1" id="KW-0812">Transmembrane</keyword>
<gene>
    <name evidence="2" type="ORF">RFI_06485</name>
</gene>
<accession>X6NWE5</accession>
<proteinExistence type="predicted"/>
<sequence length="256" mass="30812">MVLFQSFPKALRQEELLATEDSDEDENPVEYTFDFEIDEKKQLTSITELKIVIQMKFSNLKLLLSNSKSIAKWLELCGQITVVKIIFDEHFDTYFRLEKQEAISFWEMMLCGGFEESLEQLCIGSSDCLLNECDNYMFYQTLWLDVLLPNNFYRLFNLEIVPFINVPFQKEFLDDRWMMHLQTFIVQHREKIIERRVNQFFLFLFLNLFFLFKGLCINKAFMALLQGHRYTYTTCKYVYTPKVHTLFNFFFFDSIH</sequence>
<comment type="caution">
    <text evidence="2">The sequence shown here is derived from an EMBL/GenBank/DDBJ whole genome shotgun (WGS) entry which is preliminary data.</text>
</comment>
<evidence type="ECO:0000313" key="3">
    <source>
        <dbReference type="Proteomes" id="UP000023152"/>
    </source>
</evidence>
<name>X6NWE5_RETFI</name>
<evidence type="ECO:0000313" key="2">
    <source>
        <dbReference type="EMBL" id="ETO30635.1"/>
    </source>
</evidence>